<dbReference type="Gene3D" id="2.30.30.760">
    <property type="match status" value="1"/>
</dbReference>
<reference evidence="3 4" key="1">
    <citation type="submission" date="2016-03" db="EMBL/GenBank/DDBJ databases">
        <title>Genome sequence of Nesiotobacter sp. nov., a moderately halophilic alphaproteobacterium isolated from the Yellow Sea, China.</title>
        <authorList>
            <person name="Zhang G."/>
            <person name="Zhang R."/>
        </authorList>
    </citation>
    <scope>NUCLEOTIDE SEQUENCE [LARGE SCALE GENOMIC DNA]</scope>
    <source>
        <strain evidence="3 4">WB1-6</strain>
    </source>
</reference>
<keyword evidence="3" id="KW-0282">Flagellum</keyword>
<evidence type="ECO:0000256" key="1">
    <source>
        <dbReference type="RuleBase" id="RU362063"/>
    </source>
</evidence>
<organism evidence="3 4">
    <name type="scientific">Pseudovibrio exalbescens</name>
    <dbReference type="NCBI Taxonomy" id="197461"/>
    <lineage>
        <taxon>Bacteria</taxon>
        <taxon>Pseudomonadati</taxon>
        <taxon>Pseudomonadota</taxon>
        <taxon>Alphaproteobacteria</taxon>
        <taxon>Hyphomicrobiales</taxon>
        <taxon>Stappiaceae</taxon>
        <taxon>Pseudovibrio</taxon>
    </lineage>
</organism>
<keyword evidence="4" id="KW-1185">Reference proteome</keyword>
<dbReference type="Proteomes" id="UP000185783">
    <property type="component" value="Unassembled WGS sequence"/>
</dbReference>
<comment type="function">
    <text evidence="1">Involved in the assembly process of the P-ring formation. It may associate with FlgF on the rod constituting a structure essential for the P-ring assembly or may act as a modulator protein for the P-ring assembly.</text>
</comment>
<dbReference type="PANTHER" id="PTHR36307">
    <property type="entry name" value="FLAGELLA BASAL BODY P-RING FORMATION PROTEIN FLGA"/>
    <property type="match status" value="1"/>
</dbReference>
<keyword evidence="1" id="KW-0574">Periplasm</keyword>
<keyword evidence="3" id="KW-0969">Cilium</keyword>
<dbReference type="STRING" id="197461.A3843_15335"/>
<evidence type="ECO:0000313" key="3">
    <source>
        <dbReference type="EMBL" id="OKL43256.1"/>
    </source>
</evidence>
<keyword evidence="3" id="KW-0966">Cell projection</keyword>
<protein>
    <recommendedName>
        <fullName evidence="1">Flagella basal body P-ring formation protein FlgA</fullName>
    </recommendedName>
</protein>
<evidence type="ECO:0000313" key="4">
    <source>
        <dbReference type="Proteomes" id="UP000185783"/>
    </source>
</evidence>
<dbReference type="Pfam" id="PF13144">
    <property type="entry name" value="ChapFlgA"/>
    <property type="match status" value="1"/>
</dbReference>
<sequence length="124" mass="13304">MPSIVIYPGDVVREGMLQDKAFLKRGVADMAVVRGADGAIGKEVRRTLVPGQPIPLNALREPLVVKRGTLTNLVFRENGLEIIAVVEPLQSGAFGEMIKARNVDTGQQVTGIVQTDGTLLIRGN</sequence>
<comment type="similarity">
    <text evidence="1">Belongs to the FlgA family.</text>
</comment>
<proteinExistence type="inferred from homology"/>
<dbReference type="NCBIfam" id="TIGR03170">
    <property type="entry name" value="flgA_cterm"/>
    <property type="match status" value="1"/>
</dbReference>
<name>A0A1U7JES4_9HYPH</name>
<comment type="subcellular location">
    <subcellularLocation>
        <location evidence="1">Periplasm</location>
    </subcellularLocation>
</comment>
<evidence type="ECO:0000259" key="2">
    <source>
        <dbReference type="Pfam" id="PF13144"/>
    </source>
</evidence>
<dbReference type="CDD" id="cd11614">
    <property type="entry name" value="SAF_CpaB_FlgA_like"/>
    <property type="match status" value="1"/>
</dbReference>
<feature type="domain" description="Flagella basal body P-ring formation protein FlgA SAF" evidence="2">
    <location>
        <begin position="9"/>
        <end position="119"/>
    </location>
</feature>
<dbReference type="AlphaFoldDB" id="A0A1U7JES4"/>
<dbReference type="EMBL" id="LVVZ01000022">
    <property type="protein sequence ID" value="OKL43256.1"/>
    <property type="molecule type" value="Genomic_DNA"/>
</dbReference>
<dbReference type="InterPro" id="IPR039246">
    <property type="entry name" value="Flagellar_FlgA"/>
</dbReference>
<dbReference type="InterPro" id="IPR017585">
    <property type="entry name" value="SAF_FlgA"/>
</dbReference>
<accession>A0A1U7JES4</accession>
<comment type="caution">
    <text evidence="3">The sequence shown here is derived from an EMBL/GenBank/DDBJ whole genome shotgun (WGS) entry which is preliminary data.</text>
</comment>
<gene>
    <name evidence="3" type="ORF">A3843_15335</name>
</gene>
<dbReference type="PANTHER" id="PTHR36307:SF1">
    <property type="entry name" value="FLAGELLA BASAL BODY P-RING FORMATION PROTEIN FLGA"/>
    <property type="match status" value="1"/>
</dbReference>
<keyword evidence="1" id="KW-1005">Bacterial flagellum biogenesis</keyword>
<dbReference type="GO" id="GO:0044780">
    <property type="term" value="P:bacterial-type flagellum assembly"/>
    <property type="evidence" value="ECO:0007669"/>
    <property type="project" value="InterPro"/>
</dbReference>
<dbReference type="GO" id="GO:0042597">
    <property type="term" value="C:periplasmic space"/>
    <property type="evidence" value="ECO:0007669"/>
    <property type="project" value="UniProtKB-SubCell"/>
</dbReference>